<evidence type="ECO:0000313" key="1">
    <source>
        <dbReference type="EMBL" id="EKX48229.1"/>
    </source>
</evidence>
<reference evidence="3" key="2">
    <citation type="submission" date="2012-11" db="EMBL/GenBank/DDBJ databases">
        <authorList>
            <person name="Kuo A."/>
            <person name="Curtis B.A."/>
            <person name="Tanifuji G."/>
            <person name="Burki F."/>
            <person name="Gruber A."/>
            <person name="Irimia M."/>
            <person name="Maruyama S."/>
            <person name="Arias M.C."/>
            <person name="Ball S.G."/>
            <person name="Gile G.H."/>
            <person name="Hirakawa Y."/>
            <person name="Hopkins J.F."/>
            <person name="Rensing S.A."/>
            <person name="Schmutz J."/>
            <person name="Symeonidi A."/>
            <person name="Elias M."/>
            <person name="Eveleigh R.J."/>
            <person name="Herman E.K."/>
            <person name="Klute M.J."/>
            <person name="Nakayama T."/>
            <person name="Obornik M."/>
            <person name="Reyes-Prieto A."/>
            <person name="Armbrust E.V."/>
            <person name="Aves S.J."/>
            <person name="Beiko R.G."/>
            <person name="Coutinho P."/>
            <person name="Dacks J.B."/>
            <person name="Durnford D.G."/>
            <person name="Fast N.M."/>
            <person name="Green B.R."/>
            <person name="Grisdale C."/>
            <person name="Hempe F."/>
            <person name="Henrissat B."/>
            <person name="Hoppner M.P."/>
            <person name="Ishida K.-I."/>
            <person name="Kim E."/>
            <person name="Koreny L."/>
            <person name="Kroth P.G."/>
            <person name="Liu Y."/>
            <person name="Malik S.-B."/>
            <person name="Maier U.G."/>
            <person name="McRose D."/>
            <person name="Mock T."/>
            <person name="Neilson J.A."/>
            <person name="Onodera N.T."/>
            <person name="Poole A.M."/>
            <person name="Pritham E.J."/>
            <person name="Richards T.A."/>
            <person name="Rocap G."/>
            <person name="Roy S.W."/>
            <person name="Sarai C."/>
            <person name="Schaack S."/>
            <person name="Shirato S."/>
            <person name="Slamovits C.H."/>
            <person name="Spencer D.F."/>
            <person name="Suzuki S."/>
            <person name="Worden A.Z."/>
            <person name="Zauner S."/>
            <person name="Barry K."/>
            <person name="Bell C."/>
            <person name="Bharti A.K."/>
            <person name="Crow J.A."/>
            <person name="Grimwood J."/>
            <person name="Kramer R."/>
            <person name="Lindquist E."/>
            <person name="Lucas S."/>
            <person name="Salamov A."/>
            <person name="McFadden G.I."/>
            <person name="Lane C.E."/>
            <person name="Keeling P.J."/>
            <person name="Gray M.W."/>
            <person name="Grigoriev I.V."/>
            <person name="Archibald J.M."/>
        </authorList>
    </citation>
    <scope>NUCLEOTIDE SEQUENCE</scope>
    <source>
        <strain evidence="3">CCMP2712</strain>
    </source>
</reference>
<dbReference type="Proteomes" id="UP000011087">
    <property type="component" value="Unassembled WGS sequence"/>
</dbReference>
<dbReference type="EMBL" id="JH992986">
    <property type="protein sequence ID" value="EKX48229.1"/>
    <property type="molecule type" value="Genomic_DNA"/>
</dbReference>
<keyword evidence="3" id="KW-1185">Reference proteome</keyword>
<accession>L1JJA0</accession>
<reference evidence="2" key="3">
    <citation type="submission" date="2016-03" db="UniProtKB">
        <authorList>
            <consortium name="EnsemblProtists"/>
        </authorList>
    </citation>
    <scope>IDENTIFICATION</scope>
</reference>
<protein>
    <submittedName>
        <fullName evidence="1 2">Uncharacterized protein</fullName>
    </submittedName>
</protein>
<evidence type="ECO:0000313" key="2">
    <source>
        <dbReference type="EnsemblProtists" id="EKX48229"/>
    </source>
</evidence>
<reference evidence="1 3" key="1">
    <citation type="journal article" date="2012" name="Nature">
        <title>Algal genomes reveal evolutionary mosaicism and the fate of nucleomorphs.</title>
        <authorList>
            <consortium name="DOE Joint Genome Institute"/>
            <person name="Curtis B.A."/>
            <person name="Tanifuji G."/>
            <person name="Burki F."/>
            <person name="Gruber A."/>
            <person name="Irimia M."/>
            <person name="Maruyama S."/>
            <person name="Arias M.C."/>
            <person name="Ball S.G."/>
            <person name="Gile G.H."/>
            <person name="Hirakawa Y."/>
            <person name="Hopkins J.F."/>
            <person name="Kuo A."/>
            <person name="Rensing S.A."/>
            <person name="Schmutz J."/>
            <person name="Symeonidi A."/>
            <person name="Elias M."/>
            <person name="Eveleigh R.J."/>
            <person name="Herman E.K."/>
            <person name="Klute M.J."/>
            <person name="Nakayama T."/>
            <person name="Obornik M."/>
            <person name="Reyes-Prieto A."/>
            <person name="Armbrust E.V."/>
            <person name="Aves S.J."/>
            <person name="Beiko R.G."/>
            <person name="Coutinho P."/>
            <person name="Dacks J.B."/>
            <person name="Durnford D.G."/>
            <person name="Fast N.M."/>
            <person name="Green B.R."/>
            <person name="Grisdale C.J."/>
            <person name="Hempel F."/>
            <person name="Henrissat B."/>
            <person name="Hoppner M.P."/>
            <person name="Ishida K."/>
            <person name="Kim E."/>
            <person name="Koreny L."/>
            <person name="Kroth P.G."/>
            <person name="Liu Y."/>
            <person name="Malik S.B."/>
            <person name="Maier U.G."/>
            <person name="McRose D."/>
            <person name="Mock T."/>
            <person name="Neilson J.A."/>
            <person name="Onodera N.T."/>
            <person name="Poole A.M."/>
            <person name="Pritham E.J."/>
            <person name="Richards T.A."/>
            <person name="Rocap G."/>
            <person name="Roy S.W."/>
            <person name="Sarai C."/>
            <person name="Schaack S."/>
            <person name="Shirato S."/>
            <person name="Slamovits C.H."/>
            <person name="Spencer D.F."/>
            <person name="Suzuki S."/>
            <person name="Worden A.Z."/>
            <person name="Zauner S."/>
            <person name="Barry K."/>
            <person name="Bell C."/>
            <person name="Bharti A.K."/>
            <person name="Crow J.A."/>
            <person name="Grimwood J."/>
            <person name="Kramer R."/>
            <person name="Lindquist E."/>
            <person name="Lucas S."/>
            <person name="Salamov A."/>
            <person name="McFadden G.I."/>
            <person name="Lane C.E."/>
            <person name="Keeling P.J."/>
            <person name="Gray M.W."/>
            <person name="Grigoriev I.V."/>
            <person name="Archibald J.M."/>
        </authorList>
    </citation>
    <scope>NUCLEOTIDE SEQUENCE</scope>
    <source>
        <strain evidence="1 3">CCMP2712</strain>
    </source>
</reference>
<evidence type="ECO:0000313" key="3">
    <source>
        <dbReference type="Proteomes" id="UP000011087"/>
    </source>
</evidence>
<dbReference type="HOGENOM" id="CLU_995512_0_0_1"/>
<sequence>MAEGKLMRMEEVPCEDLLLCFQAIQDGHHGIQPSTICSWELQDGASCRGSGVPCNTFCNTEDEFKDKAKAGIHFEFESLISPSEMIESSGSETISSNELVENRMDPTENAQQEFASQCFHSFPIQQRARDGQKRWARTLKKLKSVWNNVVPGHDLHERFEGQLKLCFSAKFKKQKEALLRYLQISAVKGLIKPLAFQEPTIQLHGQEKNFAGWTGFKVVPQEALSFKHGLFDMFVEGTSRPCPTNTIHNMFRRANLVPQSLGKWSGSARSESTAASKTLS</sequence>
<gene>
    <name evidence="1" type="ORF">GUITHDRAFT_105837</name>
</gene>
<dbReference type="RefSeq" id="XP_005835209.1">
    <property type="nucleotide sequence ID" value="XM_005835152.1"/>
</dbReference>
<dbReference type="EnsemblProtists" id="EKX48229">
    <property type="protein sequence ID" value="EKX48229"/>
    <property type="gene ID" value="GUITHDRAFT_105837"/>
</dbReference>
<dbReference type="PaxDb" id="55529-EKX48229"/>
<proteinExistence type="predicted"/>
<dbReference type="AlphaFoldDB" id="L1JJA0"/>
<dbReference type="KEGG" id="gtt:GUITHDRAFT_105837"/>
<dbReference type="GeneID" id="17305056"/>
<name>L1JJA0_GUITC</name>
<organism evidence="1">
    <name type="scientific">Guillardia theta (strain CCMP2712)</name>
    <name type="common">Cryptophyte</name>
    <dbReference type="NCBI Taxonomy" id="905079"/>
    <lineage>
        <taxon>Eukaryota</taxon>
        <taxon>Cryptophyceae</taxon>
        <taxon>Pyrenomonadales</taxon>
        <taxon>Geminigeraceae</taxon>
        <taxon>Guillardia</taxon>
    </lineage>
</organism>